<dbReference type="GO" id="GO:0046933">
    <property type="term" value="F:proton-transporting ATP synthase activity, rotational mechanism"/>
    <property type="evidence" value="ECO:0007669"/>
    <property type="project" value="UniProtKB-UniRule"/>
</dbReference>
<organism evidence="17 18">
    <name type="scientific">Lacunisphaera limnophila</name>
    <dbReference type="NCBI Taxonomy" id="1838286"/>
    <lineage>
        <taxon>Bacteria</taxon>
        <taxon>Pseudomonadati</taxon>
        <taxon>Verrucomicrobiota</taxon>
        <taxon>Opitutia</taxon>
        <taxon>Opitutales</taxon>
        <taxon>Opitutaceae</taxon>
        <taxon>Lacunisphaera</taxon>
    </lineage>
</organism>
<keyword evidence="14" id="KW-1003">Cell membrane</keyword>
<dbReference type="InterPro" id="IPR005864">
    <property type="entry name" value="ATP_synth_F0_bsu_bac"/>
</dbReference>
<evidence type="ECO:0000256" key="14">
    <source>
        <dbReference type="HAMAP-Rule" id="MF_01398"/>
    </source>
</evidence>
<evidence type="ECO:0000256" key="2">
    <source>
        <dbReference type="ARBA" id="ARBA00022448"/>
    </source>
</evidence>
<dbReference type="Gene3D" id="6.10.250.1580">
    <property type="match status" value="1"/>
</dbReference>
<keyword evidence="2 14" id="KW-0813">Transport</keyword>
<dbReference type="InterPro" id="IPR002146">
    <property type="entry name" value="ATP_synth_b/b'su_bac/chlpt"/>
</dbReference>
<keyword evidence="3 14" id="KW-0138">CF(0)</keyword>
<comment type="subunit">
    <text evidence="14">F-type ATPases have 2 components, F(1) - the catalytic core - and F(0) - the membrane proton channel. F(1) has five subunits: alpha(3), beta(3), gamma(1), delta(1), epsilon(1). F(0) has three main subunits: a(1), b(2) and c(10-14). The alpha and beta chains form an alternating ring which encloses part of the gamma chain. F(1) is attached to F(0) by a central stalk formed by the gamma and epsilon chains, while a peripheral stalk is formed by the delta and b chains.</text>
</comment>
<keyword evidence="18" id="KW-1185">Reference proteome</keyword>
<dbReference type="HAMAP" id="MF_01398">
    <property type="entry name" value="ATP_synth_b_bprime"/>
    <property type="match status" value="1"/>
</dbReference>
<dbReference type="NCBIfam" id="TIGR01144">
    <property type="entry name" value="ATP_synt_b"/>
    <property type="match status" value="1"/>
</dbReference>
<dbReference type="PANTHER" id="PTHR33445:SF2">
    <property type="entry name" value="ATP SYNTHASE SUBUNIT B', CHLOROPLASTIC"/>
    <property type="match status" value="1"/>
</dbReference>
<keyword evidence="7 14" id="KW-0406">Ion transport</keyword>
<reference evidence="17 18" key="1">
    <citation type="submission" date="2016-06" db="EMBL/GenBank/DDBJ databases">
        <title>Three novel species with peptidoglycan cell walls form the new genus Lacunisphaera gen. nov. in the family Opitutaceae of the verrucomicrobial subdivision 4.</title>
        <authorList>
            <person name="Rast P."/>
            <person name="Gloeckner I."/>
            <person name="Jogler M."/>
            <person name="Boedeker C."/>
            <person name="Jeske O."/>
            <person name="Wiegand S."/>
            <person name="Reinhardt R."/>
            <person name="Schumann P."/>
            <person name="Rohde M."/>
            <person name="Spring S."/>
            <person name="Gloeckner F.O."/>
            <person name="Jogler C."/>
        </authorList>
    </citation>
    <scope>NUCLEOTIDE SEQUENCE [LARGE SCALE GENOMIC DNA]</scope>
    <source>
        <strain evidence="17 18">IG16b</strain>
    </source>
</reference>
<dbReference type="GO" id="GO:0005886">
    <property type="term" value="C:plasma membrane"/>
    <property type="evidence" value="ECO:0007669"/>
    <property type="project" value="UniProtKB-SubCell"/>
</dbReference>
<dbReference type="OrthoDB" id="193321at2"/>
<evidence type="ECO:0000256" key="11">
    <source>
        <dbReference type="ARBA" id="ARBA00025614"/>
    </source>
</evidence>
<dbReference type="RefSeq" id="WP_069961287.1">
    <property type="nucleotide sequence ID" value="NZ_CP016094.1"/>
</dbReference>
<dbReference type="STRING" id="1838286.Verru16b_01044"/>
<dbReference type="Pfam" id="PF00430">
    <property type="entry name" value="ATP-synt_B"/>
    <property type="match status" value="1"/>
</dbReference>
<keyword evidence="4 14" id="KW-0812">Transmembrane</keyword>
<dbReference type="EMBL" id="CP016094">
    <property type="protein sequence ID" value="AOS43984.1"/>
    <property type="molecule type" value="Genomic_DNA"/>
</dbReference>
<evidence type="ECO:0000256" key="3">
    <source>
        <dbReference type="ARBA" id="ARBA00022547"/>
    </source>
</evidence>
<dbReference type="KEGG" id="obg:Verru16b_01044"/>
<evidence type="ECO:0000256" key="15">
    <source>
        <dbReference type="RuleBase" id="RU003848"/>
    </source>
</evidence>
<gene>
    <name evidence="14 17" type="primary">atpF</name>
    <name evidence="17" type="ORF">Verru16b_01044</name>
</gene>
<evidence type="ECO:0000313" key="18">
    <source>
        <dbReference type="Proteomes" id="UP000095228"/>
    </source>
</evidence>
<evidence type="ECO:0000256" key="9">
    <source>
        <dbReference type="ARBA" id="ARBA00023310"/>
    </source>
</evidence>
<protein>
    <recommendedName>
        <fullName evidence="14">ATP synthase subunit b</fullName>
    </recommendedName>
    <alternativeName>
        <fullName evidence="14">ATP synthase F(0) sector subunit b</fullName>
    </alternativeName>
    <alternativeName>
        <fullName evidence="14">ATPase subunit I</fullName>
    </alternativeName>
    <alternativeName>
        <fullName evidence="14">F-type ATPase subunit b</fullName>
        <shortName evidence="14">F-ATPase subunit b</shortName>
    </alternativeName>
</protein>
<comment type="similarity">
    <text evidence="1 14 15">Belongs to the ATPase B chain family.</text>
</comment>
<comment type="function">
    <text evidence="11">Component of the F(0) channel, it forms part of the peripheral stalk, linking F(1) to F(0). The b'-subunit is a diverged and duplicated form of b found in plants and photosynthetic bacteria.</text>
</comment>
<dbReference type="InterPro" id="IPR050059">
    <property type="entry name" value="ATP_synthase_B_chain"/>
</dbReference>
<evidence type="ECO:0000313" key="17">
    <source>
        <dbReference type="EMBL" id="AOS43984.1"/>
    </source>
</evidence>
<keyword evidence="16" id="KW-0175">Coiled coil</keyword>
<name>A0A1D8ASW0_9BACT</name>
<dbReference type="GO" id="GO:0045259">
    <property type="term" value="C:proton-transporting ATP synthase complex"/>
    <property type="evidence" value="ECO:0007669"/>
    <property type="project" value="UniProtKB-KW"/>
</dbReference>
<keyword evidence="8 14" id="KW-0472">Membrane</keyword>
<dbReference type="Proteomes" id="UP000095228">
    <property type="component" value="Chromosome"/>
</dbReference>
<evidence type="ECO:0000256" key="7">
    <source>
        <dbReference type="ARBA" id="ARBA00023065"/>
    </source>
</evidence>
<evidence type="ECO:0000256" key="1">
    <source>
        <dbReference type="ARBA" id="ARBA00005513"/>
    </source>
</evidence>
<comment type="function">
    <text evidence="10 14">F(1)F(0) ATP synthase produces ATP from ADP in the presence of a proton or sodium gradient. F-type ATPases consist of two structural domains, F(1) containing the extramembraneous catalytic core and F(0) containing the membrane proton channel, linked together by a central stalk and a peripheral stalk. During catalysis, ATP synthesis in the catalytic domain of F(1) is coupled via a rotary mechanism of the central stalk subunits to proton translocation.</text>
</comment>
<dbReference type="GO" id="GO:0046961">
    <property type="term" value="F:proton-transporting ATPase activity, rotational mechanism"/>
    <property type="evidence" value="ECO:0007669"/>
    <property type="project" value="TreeGrafter"/>
</dbReference>
<evidence type="ECO:0000256" key="5">
    <source>
        <dbReference type="ARBA" id="ARBA00022781"/>
    </source>
</evidence>
<comment type="subcellular location">
    <subcellularLocation>
        <location evidence="14">Cell membrane</location>
        <topology evidence="14">Single-pass membrane protein</topology>
    </subcellularLocation>
    <subcellularLocation>
        <location evidence="13">Endomembrane system</location>
        <topology evidence="13">Single-pass membrane protein</topology>
    </subcellularLocation>
</comment>
<keyword evidence="6 14" id="KW-1133">Transmembrane helix</keyword>
<comment type="subunit">
    <text evidence="12">F-type ATPases have 2 components, F(1) - the catalytic core - and F(0) - the membrane proton channel. F(1) has five subunits: alpha(3), beta(3), gamma(1), delta(1), epsilon(1). F(0) has four main subunits: a(1), b(2) and c(10-14). The alpha and beta chains form an alternating ring which encloses part of the gamma chain. F(1) is attached to F(0) by a central stalk formed by the gamma and epsilon chains, while a peripheral stalk is formed by the delta and b chains.</text>
</comment>
<feature type="transmembrane region" description="Helical" evidence="14">
    <location>
        <begin position="39"/>
        <end position="58"/>
    </location>
</feature>
<evidence type="ECO:0000256" key="16">
    <source>
        <dbReference type="SAM" id="Coils"/>
    </source>
</evidence>
<evidence type="ECO:0000256" key="10">
    <source>
        <dbReference type="ARBA" id="ARBA00025198"/>
    </source>
</evidence>
<proteinExistence type="inferred from homology"/>
<dbReference type="AlphaFoldDB" id="A0A1D8ASW0"/>
<evidence type="ECO:0000256" key="4">
    <source>
        <dbReference type="ARBA" id="ARBA00022692"/>
    </source>
</evidence>
<dbReference type="GO" id="GO:0012505">
    <property type="term" value="C:endomembrane system"/>
    <property type="evidence" value="ECO:0007669"/>
    <property type="project" value="UniProtKB-SubCell"/>
</dbReference>
<evidence type="ECO:0000256" key="6">
    <source>
        <dbReference type="ARBA" id="ARBA00022989"/>
    </source>
</evidence>
<evidence type="ECO:0000256" key="13">
    <source>
        <dbReference type="ARBA" id="ARBA00037847"/>
    </source>
</evidence>
<evidence type="ECO:0000256" key="8">
    <source>
        <dbReference type="ARBA" id="ARBA00023136"/>
    </source>
</evidence>
<dbReference type="PANTHER" id="PTHR33445">
    <property type="entry name" value="ATP SYNTHASE SUBUNIT B', CHLOROPLASTIC"/>
    <property type="match status" value="1"/>
</dbReference>
<evidence type="ECO:0000256" key="12">
    <source>
        <dbReference type="ARBA" id="ARBA00026054"/>
    </source>
</evidence>
<dbReference type="CDD" id="cd06503">
    <property type="entry name" value="ATP-synt_Fo_b"/>
    <property type="match status" value="1"/>
</dbReference>
<keyword evidence="9 14" id="KW-0066">ATP synthesis</keyword>
<feature type="coiled-coil region" evidence="16">
    <location>
        <begin position="79"/>
        <end position="117"/>
    </location>
</feature>
<keyword evidence="5 14" id="KW-0375">Hydrogen ion transport</keyword>
<accession>A0A1D8ASW0</accession>
<sequence length="191" mass="20826">MLTLLLATVETTAHSAEAAGPIEGLRQTFVHFGVEPKYLVMQVISFLILFGVLYKFGIKPTIATMEERNNKIAAGLKHAEETQARLAAAQQESAALIRAAQVEANKAIEEARKAAKEFGDKQQADAIARAADLLAKAQQSIELEHKKMLDQARTEIARLVVKTTEQVLAKKLSDADRAAYNEAATKELSVL</sequence>